<evidence type="ECO:0000313" key="2">
    <source>
        <dbReference type="EMBL" id="AWN20426.1"/>
    </source>
</evidence>
<dbReference type="EMBL" id="CP029490">
    <property type="protein sequence ID" value="AWN20426.1"/>
    <property type="molecule type" value="Genomic_DNA"/>
</dbReference>
<proteinExistence type="predicted"/>
<keyword evidence="1" id="KW-0472">Membrane</keyword>
<dbReference type="GeneID" id="93923542"/>
<keyword evidence="1" id="KW-0812">Transmembrane</keyword>
<sequence length="76" mass="8594">MTKQEWLVEFQVIHGRRPTELEEAAAAIDGYKSTGLSKSGKSAKFRFPKLDGQFFFKTFILLILAVFGYVVGFLFA</sequence>
<protein>
    <submittedName>
        <fullName evidence="2">Uncharacterized protein</fullName>
    </submittedName>
</protein>
<evidence type="ECO:0000313" key="3">
    <source>
        <dbReference type="Proteomes" id="UP000245369"/>
    </source>
</evidence>
<accession>A0ABM6W6F6</accession>
<name>A0ABM6W6F6_9STRE</name>
<dbReference type="RefSeq" id="WP_002962987.1">
    <property type="nucleotide sequence ID" value="NZ_CP029490.1"/>
</dbReference>
<feature type="transmembrane region" description="Helical" evidence="1">
    <location>
        <begin position="54"/>
        <end position="75"/>
    </location>
</feature>
<gene>
    <name evidence="2" type="ORF">DK182_03300</name>
</gene>
<evidence type="ECO:0000256" key="1">
    <source>
        <dbReference type="SAM" id="Phobius"/>
    </source>
</evidence>
<organism evidence="2 3">
    <name type="scientific">Streptococcus sobrinus</name>
    <dbReference type="NCBI Taxonomy" id="1310"/>
    <lineage>
        <taxon>Bacteria</taxon>
        <taxon>Bacillati</taxon>
        <taxon>Bacillota</taxon>
        <taxon>Bacilli</taxon>
        <taxon>Lactobacillales</taxon>
        <taxon>Streptococcaceae</taxon>
        <taxon>Streptococcus</taxon>
    </lineage>
</organism>
<reference evidence="2 3" key="1">
    <citation type="submission" date="2018-05" db="EMBL/GenBank/DDBJ databases">
        <title>Complete genome sequences of Streptococcus sobrinus.</title>
        <authorList>
            <person name="Sales M."/>
            <person name="Jensen P.A."/>
        </authorList>
    </citation>
    <scope>NUCLEOTIDE SEQUENCE [LARGE SCALE GENOMIC DNA]</scope>
    <source>
        <strain evidence="2 3">SL1</strain>
    </source>
</reference>
<keyword evidence="3" id="KW-1185">Reference proteome</keyword>
<dbReference type="Proteomes" id="UP000245369">
    <property type="component" value="Chromosome"/>
</dbReference>
<keyword evidence="1" id="KW-1133">Transmembrane helix</keyword>